<keyword evidence="1" id="KW-0175">Coiled coil</keyword>
<dbReference type="InterPro" id="IPR029063">
    <property type="entry name" value="SAM-dependent_MTases_sf"/>
</dbReference>
<proteinExistence type="predicted"/>
<dbReference type="PANTHER" id="PTHR34707:SF1">
    <property type="entry name" value="VIMENTIN-TYPE INTERMEDIATE FILAMENT-ASSOCIATED COILED-COIL PROTEIN"/>
    <property type="match status" value="1"/>
</dbReference>
<gene>
    <name evidence="3" type="ORF">NCTC12438_03150</name>
</gene>
<accession>A0A378IMQ0</accession>
<reference evidence="3 4" key="1">
    <citation type="submission" date="2018-06" db="EMBL/GenBank/DDBJ databases">
        <authorList>
            <consortium name="Pathogen Informatics"/>
            <person name="Doyle S."/>
        </authorList>
    </citation>
    <scope>NUCLEOTIDE SEQUENCE [LARGE SCALE GENOMIC DNA]</scope>
    <source>
        <strain evidence="3 4">NCTC12438</strain>
    </source>
</reference>
<dbReference type="Gene3D" id="3.40.50.150">
    <property type="entry name" value="Vaccinia Virus protein VP39"/>
    <property type="match status" value="1"/>
</dbReference>
<dbReference type="Proteomes" id="UP000255316">
    <property type="component" value="Unassembled WGS sequence"/>
</dbReference>
<evidence type="ECO:0000259" key="2">
    <source>
        <dbReference type="Pfam" id="PF08242"/>
    </source>
</evidence>
<dbReference type="Gene3D" id="1.10.287.1490">
    <property type="match status" value="1"/>
</dbReference>
<evidence type="ECO:0000313" key="3">
    <source>
        <dbReference type="EMBL" id="STX36517.1"/>
    </source>
</evidence>
<feature type="domain" description="Methyltransferase type 12" evidence="2">
    <location>
        <begin position="90"/>
        <end position="188"/>
    </location>
</feature>
<evidence type="ECO:0000256" key="1">
    <source>
        <dbReference type="SAM" id="Coils"/>
    </source>
</evidence>
<protein>
    <submittedName>
        <fullName evidence="3">Chromosome segregation protein</fullName>
    </submittedName>
</protein>
<dbReference type="Pfam" id="PF08242">
    <property type="entry name" value="Methyltransf_12"/>
    <property type="match status" value="1"/>
</dbReference>
<dbReference type="PANTHER" id="PTHR34707">
    <property type="entry name" value="VIMENTIN-TYPE INTERMEDIATE FILAMENT-ASSOCIATED COILED-COIL PROTEIN"/>
    <property type="match status" value="1"/>
</dbReference>
<dbReference type="AlphaFoldDB" id="A0A378IMQ0"/>
<evidence type="ECO:0000313" key="4">
    <source>
        <dbReference type="Proteomes" id="UP000255316"/>
    </source>
</evidence>
<feature type="coiled-coil region" evidence="1">
    <location>
        <begin position="570"/>
        <end position="940"/>
    </location>
</feature>
<dbReference type="STRING" id="28085.Lcin_0519"/>
<sequence>MNSLLSNLGYSQDRNTRVWLKADCENIAYNDGDEVENRIAAVISKAQDVSLFSPELKKHFIDWPSLYHLNASRANILRPFQNIFPGSDVLEIGSGCGAITRYLGECGANVLALEGTLRRAVITRARTRDLDNVEVVCEQFHKFGGGQKFDVITLIGVLEYANLFMPGESPVHNMLQQVKSMLKPEGRLIIAIENQLGLKYFAGAPEDHHGQPLYGIEGRYKGKQPTTYGRHTLNNYLYQAGFIENQFFAPFPDYKLPLSIIAQQGFTSQEFDAEMLVTHGVRADPQLPPHLFFSPELVWPVVLKNELGLDLANSFLIVARTSKTKLPSSEVLAYHYSTHRAKAFCKETLFLNTKKGNIEVQCKLLESSEFSDLKDQELTHHLEERAVYIKGKLLSCDFIDIVTRDGWSIEEMGLFCKKYLLIVSSLILKNDPIKEIDIDTSFPGNSIDLVPQNIIINQNGLPCTIDQEWAWESPITAGFLIFRSILWLNSTISCYGKPESSFSTTLLGLFLALYNSMGYKINEEKIRAYYELESLFQRKVVQDCVAIPPLSSSLRMSNLNYVITDYKRHIRNLETALTDKDNHIRNLEHLLEVKNNYIETLEHVIEDKDQHIENIEHMLEEKEKLIGTLEHAIGDKDRHIENIEYMLEEKESHIETLEHAVGDKDRHIENIEHMLEEKESHIETLEHAVGDKDRHIGNIEYMLEEKENHIEALEHAVVDKDRHIENIEYMLEEKENHIEALEYAVVDKDRHIENIEYMLEEKENHIEALEYAVVDKDRHIENIEHMLEEKESHIETLEHAVVDKDRHIGNIEYMLEEKENHIEALEHAVVDKDRHIENIEYMLEEKENHIEALEYAVVDKDRHIENIEYMLEEKENHIEALEYAVVDKDRHIENIKHMLEEKENHIEALEYAVVDKDRHIENIEHMLEEKENHTEALEYAVVDKDRHIGNIEYMLEEKENLTETLGHAVADKDRHIRNLENIFLSKNKKILFLEQTIASLRKKKIYQFTQRIRKKILINPIKICSSSVFFDANWYLDYYPDVKASGLDPVMHYVKYGAAEKRDPGPNFSTIFYLEENPEVEKMGVNPLVHFEVHFS</sequence>
<dbReference type="RefSeq" id="WP_172465423.1">
    <property type="nucleotide sequence ID" value="NZ_UGNX01000001.1"/>
</dbReference>
<dbReference type="InterPro" id="IPR013217">
    <property type="entry name" value="Methyltransf_12"/>
</dbReference>
<dbReference type="EMBL" id="UGNX01000001">
    <property type="protein sequence ID" value="STX36517.1"/>
    <property type="molecule type" value="Genomic_DNA"/>
</dbReference>
<name>A0A378IMQ0_9GAMM</name>
<dbReference type="SUPFAM" id="SSF53335">
    <property type="entry name" value="S-adenosyl-L-methionine-dependent methyltransferases"/>
    <property type="match status" value="1"/>
</dbReference>
<organism evidence="3 4">
    <name type="scientific">Legionella cincinnatiensis</name>
    <dbReference type="NCBI Taxonomy" id="28085"/>
    <lineage>
        <taxon>Bacteria</taxon>
        <taxon>Pseudomonadati</taxon>
        <taxon>Pseudomonadota</taxon>
        <taxon>Gammaproteobacteria</taxon>
        <taxon>Legionellales</taxon>
        <taxon>Legionellaceae</taxon>
        <taxon>Legionella</taxon>
    </lineage>
</organism>
<dbReference type="CDD" id="cd02440">
    <property type="entry name" value="AdoMet_MTases"/>
    <property type="match status" value="1"/>
</dbReference>